<evidence type="ECO:0000256" key="1">
    <source>
        <dbReference type="ARBA" id="ARBA00008903"/>
    </source>
</evidence>
<evidence type="ECO:0000313" key="2">
    <source>
        <dbReference type="EMBL" id="KAF9619449.1"/>
    </source>
</evidence>
<dbReference type="OrthoDB" id="41492at2759"/>
<dbReference type="NCBIfam" id="NF004793">
    <property type="entry name" value="PRK06141.1"/>
    <property type="match status" value="1"/>
</dbReference>
<dbReference type="Gene3D" id="3.40.50.720">
    <property type="entry name" value="NAD(P)-binding Rossmann-like Domain"/>
    <property type="match status" value="1"/>
</dbReference>
<proteinExistence type="inferred from homology"/>
<organism evidence="2 3">
    <name type="scientific">Coptis chinensis</name>
    <dbReference type="NCBI Taxonomy" id="261450"/>
    <lineage>
        <taxon>Eukaryota</taxon>
        <taxon>Viridiplantae</taxon>
        <taxon>Streptophyta</taxon>
        <taxon>Embryophyta</taxon>
        <taxon>Tracheophyta</taxon>
        <taxon>Spermatophyta</taxon>
        <taxon>Magnoliopsida</taxon>
        <taxon>Ranunculales</taxon>
        <taxon>Ranunculaceae</taxon>
        <taxon>Coptidoideae</taxon>
        <taxon>Coptis</taxon>
    </lineage>
</organism>
<dbReference type="PANTHER" id="PTHR13812">
    <property type="entry name" value="KETIMINE REDUCTASE MU-CRYSTALLIN"/>
    <property type="match status" value="1"/>
</dbReference>
<accession>A0A835MA58</accession>
<dbReference type="Proteomes" id="UP000631114">
    <property type="component" value="Unassembled WGS sequence"/>
</dbReference>
<dbReference type="AlphaFoldDB" id="A0A835MA58"/>
<sequence length="385" mass="42546">MAETEQKTSIFINNLTIHSLLTYSNLLHHFQTTLPLHSTTIQSPIRQHHTLDTSSSSSLLLMPSWSLSSSLRYIGVKIVTSFPQNCYRNLPGIHASYLLFDSSTGKTLALIDGSELTHWRTSCVSALASKFLSREDSEVLVMVGAGSLACYLIKAHFEVRPKLRKVIVWNRTGEKARSLVRKLEEEEWGGLVFQHGECLEEVVGLGDIISCATSSDIALVMGEKLKEGAHLDLVGSFTPAMRECDDEAIKRGRVFVDCEAALVEAGELVGAFERGVISRDDICGTLVDLINGEKMGRGSAEEITVFKSVGSAVADISEESDKKVVDWLKLPSVLFCYISQGFIHIQDLILFGVVCTQWHSAYLETLREYDLPPHATSFSHASHKK</sequence>
<gene>
    <name evidence="2" type="ORF">IFM89_007024</name>
</gene>
<keyword evidence="3" id="KW-1185">Reference proteome</keyword>
<dbReference type="SUPFAM" id="SSF51735">
    <property type="entry name" value="NAD(P)-binding Rossmann-fold domains"/>
    <property type="match status" value="1"/>
</dbReference>
<dbReference type="EMBL" id="JADFTS010000002">
    <property type="protein sequence ID" value="KAF9619449.1"/>
    <property type="molecule type" value="Genomic_DNA"/>
</dbReference>
<dbReference type="Pfam" id="PF02423">
    <property type="entry name" value="OCD_Mu_crystall"/>
    <property type="match status" value="1"/>
</dbReference>
<dbReference type="InterPro" id="IPR023401">
    <property type="entry name" value="ODC_N"/>
</dbReference>
<dbReference type="GO" id="GO:0016491">
    <property type="term" value="F:oxidoreductase activity"/>
    <property type="evidence" value="ECO:0007669"/>
    <property type="project" value="UniProtKB-ARBA"/>
</dbReference>
<comment type="caution">
    <text evidence="2">The sequence shown here is derived from an EMBL/GenBank/DDBJ whole genome shotgun (WGS) entry which is preliminary data.</text>
</comment>
<dbReference type="GO" id="GO:0005737">
    <property type="term" value="C:cytoplasm"/>
    <property type="evidence" value="ECO:0007669"/>
    <property type="project" value="TreeGrafter"/>
</dbReference>
<dbReference type="InterPro" id="IPR036291">
    <property type="entry name" value="NAD(P)-bd_dom_sf"/>
</dbReference>
<evidence type="ECO:0000313" key="3">
    <source>
        <dbReference type="Proteomes" id="UP000631114"/>
    </source>
</evidence>
<reference evidence="2 3" key="1">
    <citation type="submission" date="2020-10" db="EMBL/GenBank/DDBJ databases">
        <title>The Coptis chinensis genome and diversification of protoberbering-type alkaloids.</title>
        <authorList>
            <person name="Wang B."/>
            <person name="Shu S."/>
            <person name="Song C."/>
            <person name="Liu Y."/>
        </authorList>
    </citation>
    <scope>NUCLEOTIDE SEQUENCE [LARGE SCALE GENOMIC DNA]</scope>
    <source>
        <strain evidence="2">HL-2020</strain>
        <tissue evidence="2">Leaf</tissue>
    </source>
</reference>
<dbReference type="Gene3D" id="3.30.1780.10">
    <property type="entry name" value="ornithine cyclodeaminase, domain 1"/>
    <property type="match status" value="1"/>
</dbReference>
<dbReference type="GO" id="GO:0019752">
    <property type="term" value="P:carboxylic acid metabolic process"/>
    <property type="evidence" value="ECO:0007669"/>
    <property type="project" value="UniProtKB-ARBA"/>
</dbReference>
<dbReference type="FunFam" id="3.40.50.720:FF:000311">
    <property type="entry name" value="Ornithine cyclodeaminase"/>
    <property type="match status" value="1"/>
</dbReference>
<dbReference type="PANTHER" id="PTHR13812:SF19">
    <property type="entry name" value="KETIMINE REDUCTASE MU-CRYSTALLIN"/>
    <property type="match status" value="1"/>
</dbReference>
<protein>
    <submittedName>
        <fullName evidence="2">Uncharacterized protein</fullName>
    </submittedName>
</protein>
<dbReference type="InterPro" id="IPR003462">
    <property type="entry name" value="ODC_Mu_crystall"/>
</dbReference>
<comment type="similarity">
    <text evidence="1">Belongs to the ornithine cyclodeaminase/mu-crystallin family.</text>
</comment>
<name>A0A835MA58_9MAGN</name>